<dbReference type="Gene3D" id="3.40.640.10">
    <property type="entry name" value="Type I PLP-dependent aspartate aminotransferase-like (Major domain)"/>
    <property type="match status" value="1"/>
</dbReference>
<dbReference type="EMBL" id="DPPF01000012">
    <property type="protein sequence ID" value="HCW92152.1"/>
    <property type="molecule type" value="Genomic_DNA"/>
</dbReference>
<keyword evidence="1" id="KW-0663">Pyridoxal phosphate</keyword>
<evidence type="ECO:0000313" key="3">
    <source>
        <dbReference type="EMBL" id="HCW92152.1"/>
    </source>
</evidence>
<feature type="non-terminal residue" evidence="3">
    <location>
        <position position="1"/>
    </location>
</feature>
<evidence type="ECO:0000256" key="1">
    <source>
        <dbReference type="ARBA" id="ARBA00022898"/>
    </source>
</evidence>
<protein>
    <submittedName>
        <fullName evidence="3">Cysteine desulfurase NifS</fullName>
    </submittedName>
</protein>
<dbReference type="AlphaFoldDB" id="A0A3D5QAF3"/>
<dbReference type="InterPro" id="IPR015424">
    <property type="entry name" value="PyrdxlP-dep_Trfase"/>
</dbReference>
<proteinExistence type="predicted"/>
<evidence type="ECO:0000259" key="2">
    <source>
        <dbReference type="Pfam" id="PF00266"/>
    </source>
</evidence>
<dbReference type="Proteomes" id="UP000262325">
    <property type="component" value="Unassembled WGS sequence"/>
</dbReference>
<dbReference type="Pfam" id="PF00266">
    <property type="entry name" value="Aminotran_5"/>
    <property type="match status" value="1"/>
</dbReference>
<gene>
    <name evidence="3" type="ORF">DHM44_00545</name>
</gene>
<dbReference type="SUPFAM" id="SSF53383">
    <property type="entry name" value="PLP-dependent transferases"/>
    <property type="match status" value="1"/>
</dbReference>
<feature type="non-terminal residue" evidence="3">
    <location>
        <position position="52"/>
    </location>
</feature>
<organism evidence="3 4">
    <name type="scientific">Flexistipes sinusarabici</name>
    <dbReference type="NCBI Taxonomy" id="2352"/>
    <lineage>
        <taxon>Bacteria</taxon>
        <taxon>Pseudomonadati</taxon>
        <taxon>Deferribacterota</taxon>
        <taxon>Deferribacteres</taxon>
        <taxon>Deferribacterales</taxon>
        <taxon>Flexistipitaceae</taxon>
        <taxon>Flexistipes</taxon>
    </lineage>
</organism>
<dbReference type="InterPro" id="IPR000192">
    <property type="entry name" value="Aminotrans_V_dom"/>
</dbReference>
<reference evidence="3 4" key="1">
    <citation type="journal article" date="2018" name="Nat. Biotechnol.">
        <title>A standardized bacterial taxonomy based on genome phylogeny substantially revises the tree of life.</title>
        <authorList>
            <person name="Parks D.H."/>
            <person name="Chuvochina M."/>
            <person name="Waite D.W."/>
            <person name="Rinke C."/>
            <person name="Skarshewski A."/>
            <person name="Chaumeil P.A."/>
            <person name="Hugenholtz P."/>
        </authorList>
    </citation>
    <scope>NUCLEOTIDE SEQUENCE [LARGE SCALE GENOMIC DNA]</scope>
    <source>
        <strain evidence="3">UBA8672</strain>
    </source>
</reference>
<comment type="caution">
    <text evidence="3">The sequence shown here is derived from an EMBL/GenBank/DDBJ whole genome shotgun (WGS) entry which is preliminary data.</text>
</comment>
<accession>A0A3D5QAF3</accession>
<name>A0A3D5QAF3_FLESI</name>
<sequence length="52" mass="5658">NETGAVNQLEKLACEIKNYSENILVFADIVQGFGKIPVNLENIDLASISGHK</sequence>
<feature type="domain" description="Aminotransferase class V" evidence="2">
    <location>
        <begin position="1"/>
        <end position="52"/>
    </location>
</feature>
<evidence type="ECO:0000313" key="4">
    <source>
        <dbReference type="Proteomes" id="UP000262325"/>
    </source>
</evidence>
<dbReference type="InterPro" id="IPR015421">
    <property type="entry name" value="PyrdxlP-dep_Trfase_major"/>
</dbReference>